<organism evidence="4 6">
    <name type="scientific">Anaerotruncus colihominis</name>
    <dbReference type="NCBI Taxonomy" id="169435"/>
    <lineage>
        <taxon>Bacteria</taxon>
        <taxon>Bacillati</taxon>
        <taxon>Bacillota</taxon>
        <taxon>Clostridia</taxon>
        <taxon>Eubacteriales</taxon>
        <taxon>Oscillospiraceae</taxon>
        <taxon>Anaerotruncus</taxon>
    </lineage>
</organism>
<dbReference type="Proteomes" id="UP000260828">
    <property type="component" value="Unassembled WGS sequence"/>
</dbReference>
<protein>
    <submittedName>
        <fullName evidence="5">ABC transporter ATP-binding protein</fullName>
    </submittedName>
    <submittedName>
        <fullName evidence="4">Autoinducer 2 import ATP-binding protein LsrA</fullName>
        <ecNumber evidence="4">3.6.3.-</ecNumber>
    </submittedName>
</protein>
<dbReference type="InterPro" id="IPR003593">
    <property type="entry name" value="AAA+_ATPase"/>
</dbReference>
<gene>
    <name evidence="4" type="primary">lsrA_1</name>
    <name evidence="5" type="ORF">DXC40_06990</name>
    <name evidence="4" type="ORF">ERS852551_02221</name>
</gene>
<name>A0A174RUC1_9FIRM</name>
<dbReference type="GO" id="GO:0016887">
    <property type="term" value="F:ATP hydrolysis activity"/>
    <property type="evidence" value="ECO:0007669"/>
    <property type="project" value="InterPro"/>
</dbReference>
<dbReference type="InterPro" id="IPR050107">
    <property type="entry name" value="ABC_carbohydrate_import_ATPase"/>
</dbReference>
<evidence type="ECO:0000259" key="3">
    <source>
        <dbReference type="PROSITE" id="PS50893"/>
    </source>
</evidence>
<dbReference type="EC" id="3.6.3.-" evidence="4"/>
<evidence type="ECO:0000256" key="1">
    <source>
        <dbReference type="ARBA" id="ARBA00022741"/>
    </source>
</evidence>
<dbReference type="Gene3D" id="3.40.50.300">
    <property type="entry name" value="P-loop containing nucleotide triphosphate hydrolases"/>
    <property type="match status" value="2"/>
</dbReference>
<dbReference type="AlphaFoldDB" id="A0A174RUC1"/>
<dbReference type="Proteomes" id="UP000095765">
    <property type="component" value="Unassembled WGS sequence"/>
</dbReference>
<keyword evidence="2 4" id="KW-0067">ATP-binding</keyword>
<evidence type="ECO:0000313" key="7">
    <source>
        <dbReference type="Proteomes" id="UP000260828"/>
    </source>
</evidence>
<dbReference type="InterPro" id="IPR017871">
    <property type="entry name" value="ABC_transporter-like_CS"/>
</dbReference>
<dbReference type="RefSeq" id="WP_006876664.1">
    <property type="nucleotide sequence ID" value="NZ_CABIWA010000005.1"/>
</dbReference>
<evidence type="ECO:0000313" key="4">
    <source>
        <dbReference type="EMBL" id="CUP87287.1"/>
    </source>
</evidence>
<accession>A0A174RUC1</accession>
<dbReference type="PROSITE" id="PS50893">
    <property type="entry name" value="ABC_TRANSPORTER_2"/>
    <property type="match status" value="2"/>
</dbReference>
<keyword evidence="1" id="KW-0547">Nucleotide-binding</keyword>
<dbReference type="InterPro" id="IPR027417">
    <property type="entry name" value="P-loop_NTPase"/>
</dbReference>
<dbReference type="Pfam" id="PF00005">
    <property type="entry name" value="ABC_tran"/>
    <property type="match status" value="2"/>
</dbReference>
<dbReference type="CDD" id="cd03216">
    <property type="entry name" value="ABC_Carb_Monos_I"/>
    <property type="match status" value="1"/>
</dbReference>
<feature type="domain" description="ABC transporter" evidence="3">
    <location>
        <begin position="258"/>
        <end position="502"/>
    </location>
</feature>
<reference evidence="4 6" key="1">
    <citation type="submission" date="2015-09" db="EMBL/GenBank/DDBJ databases">
        <authorList>
            <consortium name="Pathogen Informatics"/>
        </authorList>
    </citation>
    <scope>NUCLEOTIDE SEQUENCE [LARGE SCALE GENOMIC DNA]</scope>
    <source>
        <strain evidence="4 6">2789STDY5834939</strain>
    </source>
</reference>
<evidence type="ECO:0000256" key="2">
    <source>
        <dbReference type="ARBA" id="ARBA00022840"/>
    </source>
</evidence>
<sequence>MDPIVRMESITKRFGALTANEGIDFTLNQGETHALVGENGAGKTTLMRILYGQYAPDGGRIFIDGEQCAYGVAGALKRGIGMVHQNFMQIDRMSITENIILGHAPAAAGFVDYRAARAKIRALLTRFGMQKVSPDAPIDSLCVGERQKIEIIKALYLGARVLILDEPTAVLTPQESDELFAIIDELKKDGASIVFISHKLREVIRVADRITVMRRGRVAARFDRGQADETDVARAMIGRQDVQLIQNGARGGGGEPVCVCKNLWYIDGGGIARVRDLSFEVHAGEILGVGGVEGNGQTELINLLIGMYRLSGGSITLGGEDITRLPIRQRRAKGIGYISEDRMTTGLALPAGAGENLICGAAGQPPFSKHGILRGKAVAEYTERMAEAFDIRGLAPGKPVRALSGGNMQKIVLAREISRSPRLLIAAQPTRGLDIGAINFVREHLLEQKRRGTAILLVSADLEELMSLSDRLLILYEGACSGFVTDIPAATEAEIGLMMGGAAGARKGEA</sequence>
<dbReference type="OrthoDB" id="9771863at2"/>
<dbReference type="SUPFAM" id="SSF52540">
    <property type="entry name" value="P-loop containing nucleoside triphosphate hydrolases"/>
    <property type="match status" value="2"/>
</dbReference>
<keyword evidence="4" id="KW-0378">Hydrolase</keyword>
<dbReference type="PANTHER" id="PTHR43790">
    <property type="entry name" value="CARBOHYDRATE TRANSPORT ATP-BINDING PROTEIN MG119-RELATED"/>
    <property type="match status" value="1"/>
</dbReference>
<dbReference type="PANTHER" id="PTHR43790:SF4">
    <property type="entry name" value="GUANOSINE IMPORT ATP-BINDING PROTEIN NUPO"/>
    <property type="match status" value="1"/>
</dbReference>
<evidence type="ECO:0000313" key="5">
    <source>
        <dbReference type="EMBL" id="RGE69024.1"/>
    </source>
</evidence>
<dbReference type="CDD" id="cd03215">
    <property type="entry name" value="ABC_Carb_Monos_II"/>
    <property type="match status" value="1"/>
</dbReference>
<reference evidence="5 7" key="2">
    <citation type="submission" date="2018-08" db="EMBL/GenBank/DDBJ databases">
        <title>A genome reference for cultivated species of the human gut microbiota.</title>
        <authorList>
            <person name="Zou Y."/>
            <person name="Xue W."/>
            <person name="Luo G."/>
        </authorList>
    </citation>
    <scope>NUCLEOTIDE SEQUENCE [LARGE SCALE GENOMIC DNA]</scope>
    <source>
        <strain evidence="5 7">TF05-12AC</strain>
    </source>
</reference>
<dbReference type="SMART" id="SM00382">
    <property type="entry name" value="AAA"/>
    <property type="match status" value="2"/>
</dbReference>
<dbReference type="PROSITE" id="PS00211">
    <property type="entry name" value="ABC_TRANSPORTER_1"/>
    <property type="match status" value="1"/>
</dbReference>
<dbReference type="EMBL" id="CZBE01000015">
    <property type="protein sequence ID" value="CUP87287.1"/>
    <property type="molecule type" value="Genomic_DNA"/>
</dbReference>
<proteinExistence type="predicted"/>
<dbReference type="InterPro" id="IPR003439">
    <property type="entry name" value="ABC_transporter-like_ATP-bd"/>
</dbReference>
<feature type="domain" description="ABC transporter" evidence="3">
    <location>
        <begin position="5"/>
        <end position="240"/>
    </location>
</feature>
<dbReference type="EMBL" id="QVME01000002">
    <property type="protein sequence ID" value="RGE69024.1"/>
    <property type="molecule type" value="Genomic_DNA"/>
</dbReference>
<dbReference type="GeneID" id="72464092"/>
<evidence type="ECO:0000313" key="6">
    <source>
        <dbReference type="Proteomes" id="UP000095765"/>
    </source>
</evidence>
<dbReference type="GO" id="GO:0005524">
    <property type="term" value="F:ATP binding"/>
    <property type="evidence" value="ECO:0007669"/>
    <property type="project" value="UniProtKB-KW"/>
</dbReference>